<protein>
    <submittedName>
        <fullName evidence="4">FAD dependent oxidoreductase superfamily</fullName>
    </submittedName>
</protein>
<dbReference type="RefSeq" id="XP_033459041.1">
    <property type="nucleotide sequence ID" value="XM_033607703.1"/>
</dbReference>
<sequence>MTRQKPFLGDAVLHGEKLSNGVLPQPGATVPYWRSQLHWLDEHRSSDNLPTDCDIVVIGAGLSGVSFVYHLLQMYEKGCAPSIVLLEARQVCSGATGRNGGHVKVRSTGVQLNKRRHGVATAEDIARFVTAQIDALKNVIEKEEIECEFELRRSFDVFLDEKEASAARKDFQNSVRAKERWTRDIAPVPEQYIEQITSVRGAKFALSMPACSFWPYKLVTGLLEKCIGSINLQTNTVVTRVVGGTKYSDVHTSRGTIRATRVVFASNAYTGGIAPTYTGRIVPYKGSNSHIVSQIGAIAPQLTQTYNIAFKTGFTDYLNPRPDGSIVVGGAESAFRTLPTRESWYDNWDDASLLPGIQEYYEGYMQRTFRGWTATDGKLWTGIMGQTSDGLPHVGRVVGRNNQFIMAGFNGGGMTMIYLTARGLARIVKDDVVFSDTGIPLCFETSAERLAQMPMTASTNGCA</sequence>
<feature type="domain" description="FAD dependent oxidoreductase" evidence="2">
    <location>
        <begin position="54"/>
        <end position="426"/>
    </location>
</feature>
<reference evidence="4" key="1">
    <citation type="submission" date="2020-01" db="EMBL/GenBank/DDBJ databases">
        <authorList>
            <consortium name="DOE Joint Genome Institute"/>
            <person name="Haridas S."/>
            <person name="Albert R."/>
            <person name="Binder M."/>
            <person name="Bloem J."/>
            <person name="Labutti K."/>
            <person name="Salamov A."/>
            <person name="Andreopoulos B."/>
            <person name="Baker S.E."/>
            <person name="Barry K."/>
            <person name="Bills G."/>
            <person name="Bluhm B.H."/>
            <person name="Cannon C."/>
            <person name="Castanera R."/>
            <person name="Culley D.E."/>
            <person name="Daum C."/>
            <person name="Ezra D."/>
            <person name="Gonzalez J.B."/>
            <person name="Henrissat B."/>
            <person name="Kuo A."/>
            <person name="Liang C."/>
            <person name="Lipzen A."/>
            <person name="Lutzoni F."/>
            <person name="Magnuson J."/>
            <person name="Mondo S."/>
            <person name="Nolan M."/>
            <person name="Ohm R."/>
            <person name="Pangilinan J."/>
            <person name="Park H.-J."/>
            <person name="Ramirez L."/>
            <person name="Alfaro M."/>
            <person name="Sun H."/>
            <person name="Tritt A."/>
            <person name="Yoshinaga Y."/>
            <person name="Zwiers L.-H."/>
            <person name="Turgeon B.G."/>
            <person name="Goodwin S.B."/>
            <person name="Spatafora J.W."/>
            <person name="Crous P.W."/>
            <person name="Grigoriev I.V."/>
        </authorList>
    </citation>
    <scope>NUCLEOTIDE SEQUENCE</scope>
    <source>
        <strain evidence="4">CBS 342.82</strain>
    </source>
</reference>
<reference evidence="4" key="2">
    <citation type="submission" date="2020-04" db="EMBL/GenBank/DDBJ databases">
        <authorList>
            <consortium name="NCBI Genome Project"/>
        </authorList>
    </citation>
    <scope>NUCLEOTIDE SEQUENCE</scope>
    <source>
        <strain evidence="4">CBS 342.82</strain>
    </source>
</reference>
<dbReference type="GO" id="GO:0005737">
    <property type="term" value="C:cytoplasm"/>
    <property type="evidence" value="ECO:0007669"/>
    <property type="project" value="TreeGrafter"/>
</dbReference>
<evidence type="ECO:0000256" key="1">
    <source>
        <dbReference type="SAM" id="Coils"/>
    </source>
</evidence>
<dbReference type="Gene3D" id="3.50.50.60">
    <property type="entry name" value="FAD/NAD(P)-binding domain"/>
    <property type="match status" value="1"/>
</dbReference>
<gene>
    <name evidence="4" type="ORF">K489DRAFT_410373</name>
</gene>
<evidence type="ECO:0000313" key="4">
    <source>
        <dbReference type="RefSeq" id="XP_033459041.1"/>
    </source>
</evidence>
<dbReference type="InterPro" id="IPR006076">
    <property type="entry name" value="FAD-dep_OxRdtase"/>
</dbReference>
<dbReference type="PANTHER" id="PTHR13847:SF279">
    <property type="entry name" value="FAD DEPENDENT OXIDOREDUCTASE DOMAIN-CONTAINING PROTEIN-RELATED"/>
    <property type="match status" value="1"/>
</dbReference>
<proteinExistence type="predicted"/>
<dbReference type="OrthoDB" id="429143at2759"/>
<feature type="coiled-coil region" evidence="1">
    <location>
        <begin position="126"/>
        <end position="153"/>
    </location>
</feature>
<accession>A0A6J3M1W0</accession>
<name>A0A6J3M1W0_9PEZI</name>
<keyword evidence="3" id="KW-1185">Reference proteome</keyword>
<dbReference type="Pfam" id="PF01266">
    <property type="entry name" value="DAO"/>
    <property type="match status" value="1"/>
</dbReference>
<evidence type="ECO:0000259" key="2">
    <source>
        <dbReference type="Pfam" id="PF01266"/>
    </source>
</evidence>
<keyword evidence="1" id="KW-0175">Coiled coil</keyword>
<dbReference type="Proteomes" id="UP000504637">
    <property type="component" value="Unplaced"/>
</dbReference>
<dbReference type="SUPFAM" id="SSF51905">
    <property type="entry name" value="FAD/NAD(P)-binding domain"/>
    <property type="match status" value="1"/>
</dbReference>
<evidence type="ECO:0000313" key="3">
    <source>
        <dbReference type="Proteomes" id="UP000504637"/>
    </source>
</evidence>
<dbReference type="PANTHER" id="PTHR13847">
    <property type="entry name" value="SARCOSINE DEHYDROGENASE-RELATED"/>
    <property type="match status" value="1"/>
</dbReference>
<dbReference type="InterPro" id="IPR036188">
    <property type="entry name" value="FAD/NAD-bd_sf"/>
</dbReference>
<dbReference type="AlphaFoldDB" id="A0A6J3M1W0"/>
<reference evidence="4" key="3">
    <citation type="submission" date="2025-08" db="UniProtKB">
        <authorList>
            <consortium name="RefSeq"/>
        </authorList>
    </citation>
    <scope>IDENTIFICATION</scope>
    <source>
        <strain evidence="4">CBS 342.82</strain>
    </source>
</reference>
<dbReference type="GeneID" id="54365502"/>
<dbReference type="Gene3D" id="3.30.9.10">
    <property type="entry name" value="D-Amino Acid Oxidase, subunit A, domain 2"/>
    <property type="match status" value="1"/>
</dbReference>
<organism evidence="4">
    <name type="scientific">Dissoconium aciculare CBS 342.82</name>
    <dbReference type="NCBI Taxonomy" id="1314786"/>
    <lineage>
        <taxon>Eukaryota</taxon>
        <taxon>Fungi</taxon>
        <taxon>Dikarya</taxon>
        <taxon>Ascomycota</taxon>
        <taxon>Pezizomycotina</taxon>
        <taxon>Dothideomycetes</taxon>
        <taxon>Dothideomycetidae</taxon>
        <taxon>Mycosphaerellales</taxon>
        <taxon>Dissoconiaceae</taxon>
        <taxon>Dissoconium</taxon>
    </lineage>
</organism>